<keyword evidence="2" id="KW-0723">Serine/threonine-protein kinase</keyword>
<dbReference type="EC" id="2.7.11.1" evidence="1"/>
<evidence type="ECO:0000256" key="8">
    <source>
        <dbReference type="ARBA" id="ARBA00048679"/>
    </source>
</evidence>
<sequence length="645" mass="69588">MNAARSHAGQQTKMRPDVSQPETAKPIVAQLDLFTLHTNALHMTHDVARLIAGSRDNNDFLASLLNGENSSLIPALLGSLLREDEAGAAAAGEALTALVAPPLHGDASIARAKQLAVSLASQLMGPHQEALFACLSSRLANTKTAGSVLRLLQCCCEGEPRAFSVLLQRPMIYRQLYNCLLSEESNDAILLFVSLLDGEAGSLPDGEMGAELLEEAEAILHRGDDAADRGTGGGGEGCSASLIFSAACLLSELYRLGVRSELGLQEVAVSLTKAFPSFTSVVAEFRLSSMRWLPCGRGILDGVIMTLQHIVAQERCGGGSKLLASQLWELLWRCISSTICHADRIDTWLAVSPRPLVALLRLTTATYTAAPFALSLAMGRIDGAVMVAIATMVTEEFLESFDLRCAEVECGDLTCELIDGATRLLCFPFGVDTNDSTLTSLCVCYQYHNVCGKLLNICSKHATNVGLIFKLICRLVAEDGEFANQFASAMNNSKTKELVRRLVGEPPSTSVLSDVLGVLSQLARASPIHLPLIAEVMSADNAGRWVVVLRHHDNEVRARACSLLGNMMKHCDRVYAMLINRYVSVMVTAPATDQLHVHVSTSPARSTQSLFRHALVATIQPQSYNIAARSTQDRDEVVVNFFLIE</sequence>
<accession>A0ABM1F481</accession>
<evidence type="ECO:0000256" key="1">
    <source>
        <dbReference type="ARBA" id="ARBA00012513"/>
    </source>
</evidence>
<keyword evidence="5" id="KW-0418">Kinase</keyword>
<evidence type="ECO:0000256" key="4">
    <source>
        <dbReference type="ARBA" id="ARBA00022741"/>
    </source>
</evidence>
<keyword evidence="4" id="KW-0547">Nucleotide-binding</keyword>
<keyword evidence="3" id="KW-0808">Transferase</keyword>
<evidence type="ECO:0000256" key="3">
    <source>
        <dbReference type="ARBA" id="ARBA00022679"/>
    </source>
</evidence>
<evidence type="ECO:0000256" key="7">
    <source>
        <dbReference type="ARBA" id="ARBA00047899"/>
    </source>
</evidence>
<organism evidence="10 11">
    <name type="scientific">Priapulus caudatus</name>
    <name type="common">Priapulid worm</name>
    <dbReference type="NCBI Taxonomy" id="37621"/>
    <lineage>
        <taxon>Eukaryota</taxon>
        <taxon>Metazoa</taxon>
        <taxon>Ecdysozoa</taxon>
        <taxon>Scalidophora</taxon>
        <taxon>Priapulida</taxon>
        <taxon>Priapulimorpha</taxon>
        <taxon>Priapulimorphida</taxon>
        <taxon>Priapulidae</taxon>
        <taxon>Priapulus</taxon>
    </lineage>
</organism>
<feature type="region of interest" description="Disordered" evidence="9">
    <location>
        <begin position="1"/>
        <end position="22"/>
    </location>
</feature>
<evidence type="ECO:0000256" key="2">
    <source>
        <dbReference type="ARBA" id="ARBA00022527"/>
    </source>
</evidence>
<comment type="catalytic activity">
    <reaction evidence="8">
        <text>L-seryl-[protein] + ATP = O-phospho-L-seryl-[protein] + ADP + H(+)</text>
        <dbReference type="Rhea" id="RHEA:17989"/>
        <dbReference type="Rhea" id="RHEA-COMP:9863"/>
        <dbReference type="Rhea" id="RHEA-COMP:11604"/>
        <dbReference type="ChEBI" id="CHEBI:15378"/>
        <dbReference type="ChEBI" id="CHEBI:29999"/>
        <dbReference type="ChEBI" id="CHEBI:30616"/>
        <dbReference type="ChEBI" id="CHEBI:83421"/>
        <dbReference type="ChEBI" id="CHEBI:456216"/>
        <dbReference type="EC" id="2.7.11.1"/>
    </reaction>
</comment>
<evidence type="ECO:0000256" key="6">
    <source>
        <dbReference type="ARBA" id="ARBA00022840"/>
    </source>
</evidence>
<reference evidence="11" key="1">
    <citation type="submission" date="2025-08" db="UniProtKB">
        <authorList>
            <consortium name="RefSeq"/>
        </authorList>
    </citation>
    <scope>IDENTIFICATION</scope>
</reference>
<dbReference type="SUPFAM" id="SSF48371">
    <property type="entry name" value="ARM repeat"/>
    <property type="match status" value="1"/>
</dbReference>
<dbReference type="PANTHER" id="PTHR22983">
    <property type="entry name" value="PROTEIN KINASE RELATED"/>
    <property type="match status" value="1"/>
</dbReference>
<evidence type="ECO:0000256" key="5">
    <source>
        <dbReference type="ARBA" id="ARBA00022777"/>
    </source>
</evidence>
<dbReference type="GeneID" id="106819105"/>
<evidence type="ECO:0000256" key="9">
    <source>
        <dbReference type="SAM" id="MobiDB-lite"/>
    </source>
</evidence>
<dbReference type="PANTHER" id="PTHR22983:SF6">
    <property type="entry name" value="SERINE_THREONINE-PROTEIN KINASE 36"/>
    <property type="match status" value="1"/>
</dbReference>
<protein>
    <recommendedName>
        <fullName evidence="1">non-specific serine/threonine protein kinase</fullName>
        <ecNumber evidence="1">2.7.11.1</ecNumber>
    </recommendedName>
</protein>
<dbReference type="RefSeq" id="XP_014679252.1">
    <property type="nucleotide sequence ID" value="XM_014823766.1"/>
</dbReference>
<evidence type="ECO:0000313" key="11">
    <source>
        <dbReference type="RefSeq" id="XP_014679252.1"/>
    </source>
</evidence>
<dbReference type="Gene3D" id="1.25.10.10">
    <property type="entry name" value="Leucine-rich Repeat Variant"/>
    <property type="match status" value="1"/>
</dbReference>
<evidence type="ECO:0000313" key="10">
    <source>
        <dbReference type="Proteomes" id="UP000695022"/>
    </source>
</evidence>
<keyword evidence="6" id="KW-0067">ATP-binding</keyword>
<name>A0ABM1F481_PRICU</name>
<dbReference type="InterPro" id="IPR016024">
    <property type="entry name" value="ARM-type_fold"/>
</dbReference>
<gene>
    <name evidence="11" type="primary">LOC106819105</name>
</gene>
<keyword evidence="10" id="KW-1185">Reference proteome</keyword>
<dbReference type="Proteomes" id="UP000695022">
    <property type="component" value="Unplaced"/>
</dbReference>
<comment type="catalytic activity">
    <reaction evidence="7">
        <text>L-threonyl-[protein] + ATP = O-phospho-L-threonyl-[protein] + ADP + H(+)</text>
        <dbReference type="Rhea" id="RHEA:46608"/>
        <dbReference type="Rhea" id="RHEA-COMP:11060"/>
        <dbReference type="Rhea" id="RHEA-COMP:11605"/>
        <dbReference type="ChEBI" id="CHEBI:15378"/>
        <dbReference type="ChEBI" id="CHEBI:30013"/>
        <dbReference type="ChEBI" id="CHEBI:30616"/>
        <dbReference type="ChEBI" id="CHEBI:61977"/>
        <dbReference type="ChEBI" id="CHEBI:456216"/>
        <dbReference type="EC" id="2.7.11.1"/>
    </reaction>
</comment>
<dbReference type="InterPro" id="IPR011989">
    <property type="entry name" value="ARM-like"/>
</dbReference>
<proteinExistence type="predicted"/>